<name>A0A1D1URF0_RAMVA</name>
<comment type="caution">
    <text evidence="1">The sequence shown here is derived from an EMBL/GenBank/DDBJ whole genome shotgun (WGS) entry which is preliminary data.</text>
</comment>
<sequence>MSALKAYPCIQLMYSKNNIEHSTAPISPSLIASNWNIPTRHPESSQSHRKRMCQIWTFSTILSPLVLVSSAIQFPMESVPRFPEGKPPTGASQSSLDFRFRQRLQKILSGPRFPFYGHHM</sequence>
<gene>
    <name evidence="1" type="primary">RvY_04180-1</name>
    <name evidence="1" type="synonym">RvY_04180.1</name>
    <name evidence="1" type="ORF">RvY_04180</name>
</gene>
<evidence type="ECO:0000313" key="2">
    <source>
        <dbReference type="Proteomes" id="UP000186922"/>
    </source>
</evidence>
<dbReference type="EMBL" id="BDGG01000002">
    <property type="protein sequence ID" value="GAU92031.1"/>
    <property type="molecule type" value="Genomic_DNA"/>
</dbReference>
<accession>A0A1D1URF0</accession>
<reference evidence="1 2" key="1">
    <citation type="journal article" date="2016" name="Nat. Commun.">
        <title>Extremotolerant tardigrade genome and improved radiotolerance of human cultured cells by tardigrade-unique protein.</title>
        <authorList>
            <person name="Hashimoto T."/>
            <person name="Horikawa D.D."/>
            <person name="Saito Y."/>
            <person name="Kuwahara H."/>
            <person name="Kozuka-Hata H."/>
            <person name="Shin-I T."/>
            <person name="Minakuchi Y."/>
            <person name="Ohishi K."/>
            <person name="Motoyama A."/>
            <person name="Aizu T."/>
            <person name="Enomoto A."/>
            <person name="Kondo K."/>
            <person name="Tanaka S."/>
            <person name="Hara Y."/>
            <person name="Koshikawa S."/>
            <person name="Sagara H."/>
            <person name="Miura T."/>
            <person name="Yokobori S."/>
            <person name="Miyagawa K."/>
            <person name="Suzuki Y."/>
            <person name="Kubo T."/>
            <person name="Oyama M."/>
            <person name="Kohara Y."/>
            <person name="Fujiyama A."/>
            <person name="Arakawa K."/>
            <person name="Katayama T."/>
            <person name="Toyoda A."/>
            <person name="Kunieda T."/>
        </authorList>
    </citation>
    <scope>NUCLEOTIDE SEQUENCE [LARGE SCALE GENOMIC DNA]</scope>
    <source>
        <strain evidence="1 2">YOKOZUNA-1</strain>
    </source>
</reference>
<keyword evidence="2" id="KW-1185">Reference proteome</keyword>
<protein>
    <submittedName>
        <fullName evidence="1">Uncharacterized protein</fullName>
    </submittedName>
</protein>
<proteinExistence type="predicted"/>
<organism evidence="1 2">
    <name type="scientific">Ramazzottius varieornatus</name>
    <name type="common">Water bear</name>
    <name type="synonym">Tardigrade</name>
    <dbReference type="NCBI Taxonomy" id="947166"/>
    <lineage>
        <taxon>Eukaryota</taxon>
        <taxon>Metazoa</taxon>
        <taxon>Ecdysozoa</taxon>
        <taxon>Tardigrada</taxon>
        <taxon>Eutardigrada</taxon>
        <taxon>Parachela</taxon>
        <taxon>Hypsibioidea</taxon>
        <taxon>Ramazzottiidae</taxon>
        <taxon>Ramazzottius</taxon>
    </lineage>
</organism>
<dbReference type="AlphaFoldDB" id="A0A1D1URF0"/>
<evidence type="ECO:0000313" key="1">
    <source>
        <dbReference type="EMBL" id="GAU92031.1"/>
    </source>
</evidence>
<dbReference type="Proteomes" id="UP000186922">
    <property type="component" value="Unassembled WGS sequence"/>
</dbReference>